<accession>A0AAV7PLT6</accession>
<evidence type="ECO:0000313" key="3">
    <source>
        <dbReference type="Proteomes" id="UP001066276"/>
    </source>
</evidence>
<protein>
    <submittedName>
        <fullName evidence="2">Uncharacterized protein</fullName>
    </submittedName>
</protein>
<feature type="compositionally biased region" description="Polar residues" evidence="1">
    <location>
        <begin position="42"/>
        <end position="51"/>
    </location>
</feature>
<keyword evidence="3" id="KW-1185">Reference proteome</keyword>
<proteinExistence type="predicted"/>
<reference evidence="2" key="1">
    <citation type="journal article" date="2022" name="bioRxiv">
        <title>Sequencing and chromosome-scale assembly of the giantPleurodeles waltlgenome.</title>
        <authorList>
            <person name="Brown T."/>
            <person name="Elewa A."/>
            <person name="Iarovenko S."/>
            <person name="Subramanian E."/>
            <person name="Araus A.J."/>
            <person name="Petzold A."/>
            <person name="Susuki M."/>
            <person name="Suzuki K.-i.T."/>
            <person name="Hayashi T."/>
            <person name="Toyoda A."/>
            <person name="Oliveira C."/>
            <person name="Osipova E."/>
            <person name="Leigh N.D."/>
            <person name="Simon A."/>
            <person name="Yun M.H."/>
        </authorList>
    </citation>
    <scope>NUCLEOTIDE SEQUENCE</scope>
    <source>
        <strain evidence="2">20211129_DDA</strain>
        <tissue evidence="2">Liver</tissue>
    </source>
</reference>
<comment type="caution">
    <text evidence="2">The sequence shown here is derived from an EMBL/GenBank/DDBJ whole genome shotgun (WGS) entry which is preliminary data.</text>
</comment>
<sequence length="107" mass="11265">MHAHAGANAHKHLDPTGPVEGIVREPLVPASTGSGKEMKMTGGNSNHSNEIPGNLKDLFPDELCVYKSMMSLVSLLSYSFSPTLPSALSVALEIFCSEDGEEGLGIP</sequence>
<evidence type="ECO:0000313" key="2">
    <source>
        <dbReference type="EMBL" id="KAJ1128192.1"/>
    </source>
</evidence>
<dbReference type="AlphaFoldDB" id="A0AAV7PLT6"/>
<gene>
    <name evidence="2" type="ORF">NDU88_006571</name>
</gene>
<organism evidence="2 3">
    <name type="scientific">Pleurodeles waltl</name>
    <name type="common">Iberian ribbed newt</name>
    <dbReference type="NCBI Taxonomy" id="8319"/>
    <lineage>
        <taxon>Eukaryota</taxon>
        <taxon>Metazoa</taxon>
        <taxon>Chordata</taxon>
        <taxon>Craniata</taxon>
        <taxon>Vertebrata</taxon>
        <taxon>Euteleostomi</taxon>
        <taxon>Amphibia</taxon>
        <taxon>Batrachia</taxon>
        <taxon>Caudata</taxon>
        <taxon>Salamandroidea</taxon>
        <taxon>Salamandridae</taxon>
        <taxon>Pleurodelinae</taxon>
        <taxon>Pleurodeles</taxon>
    </lineage>
</organism>
<name>A0AAV7PLT6_PLEWA</name>
<dbReference type="EMBL" id="JANPWB010000011">
    <property type="protein sequence ID" value="KAJ1128192.1"/>
    <property type="molecule type" value="Genomic_DNA"/>
</dbReference>
<dbReference type="Proteomes" id="UP001066276">
    <property type="component" value="Chromosome 7"/>
</dbReference>
<feature type="region of interest" description="Disordered" evidence="1">
    <location>
        <begin position="1"/>
        <end position="53"/>
    </location>
</feature>
<evidence type="ECO:0000256" key="1">
    <source>
        <dbReference type="SAM" id="MobiDB-lite"/>
    </source>
</evidence>